<dbReference type="PANTHER" id="PTHR13789:SF147">
    <property type="entry name" value="PUTATIVE (AFU_ORTHOLOGUE AFUA_2G01950)-RELATED"/>
    <property type="match status" value="1"/>
</dbReference>
<comment type="similarity">
    <text evidence="1">Belongs to the paxM FAD-dependent monooxygenase family.</text>
</comment>
<dbReference type="InterPro" id="IPR050493">
    <property type="entry name" value="FAD-dep_Monooxygenase_BioMet"/>
</dbReference>
<accession>A0ABR0F2Z9</accession>
<evidence type="ECO:0008006" key="6">
    <source>
        <dbReference type="Google" id="ProtNLM"/>
    </source>
</evidence>
<dbReference type="Gene3D" id="3.50.50.60">
    <property type="entry name" value="FAD/NAD(P)-binding domain"/>
    <property type="match status" value="1"/>
</dbReference>
<evidence type="ECO:0000313" key="4">
    <source>
        <dbReference type="EMBL" id="KAK4507458.1"/>
    </source>
</evidence>
<protein>
    <recommendedName>
        <fullName evidence="6">FAD-binding domain-containing protein</fullName>
    </recommendedName>
</protein>
<name>A0ABR0F2Z9_ZASCE</name>
<evidence type="ECO:0000313" key="5">
    <source>
        <dbReference type="Proteomes" id="UP001305779"/>
    </source>
</evidence>
<keyword evidence="5" id="KW-1185">Reference proteome</keyword>
<dbReference type="EMBL" id="JAXOVC010000001">
    <property type="protein sequence ID" value="KAK4507458.1"/>
    <property type="molecule type" value="Genomic_DNA"/>
</dbReference>
<dbReference type="InterPro" id="IPR036188">
    <property type="entry name" value="FAD/NAD-bd_sf"/>
</dbReference>
<dbReference type="Gene3D" id="3.30.9.30">
    <property type="match status" value="1"/>
</dbReference>
<evidence type="ECO:0000256" key="3">
    <source>
        <dbReference type="ARBA" id="ARBA00023033"/>
    </source>
</evidence>
<sequence>MADAGCRVTVLEAAAQLGEIGAGIQMVQTPNVARLLIRYGVDKAIGRDLVRFDEFNLRRKDGTKVGHTFIKQVEDALGYPWWLVHRHHLHTGLVAVARQKGVNLVINSRVVELQQQSDSKVSVTTDQDKTYAFDLLVGSDGIQSVVRKTLFPNVKPTPPNENCAYRAIVPYEEVRKDPLARELVEDKDGNLVRTMEVW</sequence>
<dbReference type="Proteomes" id="UP001305779">
    <property type="component" value="Unassembled WGS sequence"/>
</dbReference>
<comment type="caution">
    <text evidence="4">The sequence shown here is derived from an EMBL/GenBank/DDBJ whole genome shotgun (WGS) entry which is preliminary data.</text>
</comment>
<gene>
    <name evidence="4" type="ORF">PRZ48_001193</name>
</gene>
<dbReference type="PANTHER" id="PTHR13789">
    <property type="entry name" value="MONOOXYGENASE"/>
    <property type="match status" value="1"/>
</dbReference>
<evidence type="ECO:0000256" key="1">
    <source>
        <dbReference type="ARBA" id="ARBA00007992"/>
    </source>
</evidence>
<proteinExistence type="inferred from homology"/>
<organism evidence="4 5">
    <name type="scientific">Zasmidium cellare</name>
    <name type="common">Wine cellar mold</name>
    <name type="synonym">Racodium cellare</name>
    <dbReference type="NCBI Taxonomy" id="395010"/>
    <lineage>
        <taxon>Eukaryota</taxon>
        <taxon>Fungi</taxon>
        <taxon>Dikarya</taxon>
        <taxon>Ascomycota</taxon>
        <taxon>Pezizomycotina</taxon>
        <taxon>Dothideomycetes</taxon>
        <taxon>Dothideomycetidae</taxon>
        <taxon>Mycosphaerellales</taxon>
        <taxon>Mycosphaerellaceae</taxon>
        <taxon>Zasmidium</taxon>
    </lineage>
</organism>
<dbReference type="SUPFAM" id="SSF51905">
    <property type="entry name" value="FAD/NAD(P)-binding domain"/>
    <property type="match status" value="1"/>
</dbReference>
<evidence type="ECO:0000256" key="2">
    <source>
        <dbReference type="ARBA" id="ARBA00023002"/>
    </source>
</evidence>
<reference evidence="4 5" key="1">
    <citation type="journal article" date="2023" name="G3 (Bethesda)">
        <title>A chromosome-level genome assembly of Zasmidium syzygii isolated from banana leaves.</title>
        <authorList>
            <person name="van Westerhoven A.C."/>
            <person name="Mehrabi R."/>
            <person name="Talebi R."/>
            <person name="Steentjes M.B.F."/>
            <person name="Corcolon B."/>
            <person name="Chong P.A."/>
            <person name="Kema G.H.J."/>
            <person name="Seidl M.F."/>
        </authorList>
    </citation>
    <scope>NUCLEOTIDE SEQUENCE [LARGE SCALE GENOMIC DNA]</scope>
    <source>
        <strain evidence="4 5">P124</strain>
    </source>
</reference>
<keyword evidence="3" id="KW-0503">Monooxygenase</keyword>
<keyword evidence="2" id="KW-0560">Oxidoreductase</keyword>